<evidence type="ECO:0000313" key="3">
    <source>
        <dbReference type="EMBL" id="SVD19614.1"/>
    </source>
</evidence>
<dbReference type="EMBL" id="UINC01135460">
    <property type="protein sequence ID" value="SVD19614.1"/>
    <property type="molecule type" value="Genomic_DNA"/>
</dbReference>
<sequence length="83" mass="9639">MSDLFKQSEDVYTDVIISARRARQIIDSRKLDLEALENIEDTEDIEVIEENLEVLEKPMVESLTELLNGELEWRVGDVESDEK</sequence>
<evidence type="ECO:0008006" key="4">
    <source>
        <dbReference type="Google" id="ProtNLM"/>
    </source>
</evidence>
<dbReference type="GO" id="GO:0000428">
    <property type="term" value="C:DNA-directed RNA polymerase complex"/>
    <property type="evidence" value="ECO:0007669"/>
    <property type="project" value="UniProtKB-KW"/>
</dbReference>
<accession>A0A382TBU9</accession>
<keyword evidence="1" id="KW-0240">DNA-directed RNA polymerase</keyword>
<evidence type="ECO:0000256" key="1">
    <source>
        <dbReference type="ARBA" id="ARBA00022478"/>
    </source>
</evidence>
<organism evidence="3">
    <name type="scientific">marine metagenome</name>
    <dbReference type="NCBI Taxonomy" id="408172"/>
    <lineage>
        <taxon>unclassified sequences</taxon>
        <taxon>metagenomes</taxon>
        <taxon>ecological metagenomes</taxon>
    </lineage>
</organism>
<evidence type="ECO:0000256" key="2">
    <source>
        <dbReference type="ARBA" id="ARBA00023163"/>
    </source>
</evidence>
<dbReference type="GO" id="GO:0003899">
    <property type="term" value="F:DNA-directed RNA polymerase activity"/>
    <property type="evidence" value="ECO:0007669"/>
    <property type="project" value="InterPro"/>
</dbReference>
<protein>
    <recommendedName>
        <fullName evidence="4">DNA-directed RNA polymerase</fullName>
    </recommendedName>
</protein>
<dbReference type="AlphaFoldDB" id="A0A382TBU9"/>
<gene>
    <name evidence="3" type="ORF">METZ01_LOCUS372468</name>
</gene>
<name>A0A382TBU9_9ZZZZ</name>
<dbReference type="GO" id="GO:0003677">
    <property type="term" value="F:DNA binding"/>
    <property type="evidence" value="ECO:0007669"/>
    <property type="project" value="InterPro"/>
</dbReference>
<dbReference type="GO" id="GO:0006351">
    <property type="term" value="P:DNA-templated transcription"/>
    <property type="evidence" value="ECO:0007669"/>
    <property type="project" value="InterPro"/>
</dbReference>
<dbReference type="InterPro" id="IPR036161">
    <property type="entry name" value="RPB6/omega-like_sf"/>
</dbReference>
<reference evidence="3" key="1">
    <citation type="submission" date="2018-05" db="EMBL/GenBank/DDBJ databases">
        <authorList>
            <person name="Lanie J.A."/>
            <person name="Ng W.-L."/>
            <person name="Kazmierczak K.M."/>
            <person name="Andrzejewski T.M."/>
            <person name="Davidsen T.M."/>
            <person name="Wayne K.J."/>
            <person name="Tettelin H."/>
            <person name="Glass J.I."/>
            <person name="Rusch D."/>
            <person name="Podicherti R."/>
            <person name="Tsui H.-C.T."/>
            <person name="Winkler M.E."/>
        </authorList>
    </citation>
    <scope>NUCLEOTIDE SEQUENCE</scope>
</reference>
<proteinExistence type="predicted"/>
<dbReference type="SUPFAM" id="SSF63562">
    <property type="entry name" value="RPB6/omega subunit-like"/>
    <property type="match status" value="1"/>
</dbReference>
<dbReference type="Gene3D" id="3.90.940.10">
    <property type="match status" value="1"/>
</dbReference>
<keyword evidence="2" id="KW-0804">Transcription</keyword>